<comment type="caution">
    <text evidence="2">The sequence shown here is derived from an EMBL/GenBank/DDBJ whole genome shotgun (WGS) entry which is preliminary data.</text>
</comment>
<evidence type="ECO:0000313" key="2">
    <source>
        <dbReference type="EMBL" id="PHJ28031.1"/>
    </source>
</evidence>
<dbReference type="RefSeq" id="WP_002512837.1">
    <property type="nucleotide sequence ID" value="NZ_AP019664.1"/>
</dbReference>
<keyword evidence="1" id="KW-0472">Membrane</keyword>
<feature type="transmembrane region" description="Helical" evidence="1">
    <location>
        <begin position="24"/>
        <end position="57"/>
    </location>
</feature>
<evidence type="ECO:0000256" key="1">
    <source>
        <dbReference type="SAM" id="Phobius"/>
    </source>
</evidence>
<keyword evidence="1" id="KW-1133">Transmembrane helix</keyword>
<name>A0AA44U5P9_CUTAC</name>
<organism evidence="2 3">
    <name type="scientific">Cutibacterium acnes</name>
    <name type="common">Propionibacterium acnes</name>
    <dbReference type="NCBI Taxonomy" id="1747"/>
    <lineage>
        <taxon>Bacteria</taxon>
        <taxon>Bacillati</taxon>
        <taxon>Actinomycetota</taxon>
        <taxon>Actinomycetes</taxon>
        <taxon>Propionibacteriales</taxon>
        <taxon>Propionibacteriaceae</taxon>
        <taxon>Cutibacterium</taxon>
    </lineage>
</organism>
<proteinExistence type="predicted"/>
<dbReference type="AlphaFoldDB" id="A0AA44U5P9"/>
<sequence length="70" mass="7576">MRSETSSQPFCPVSAEQKQPAEPLGVVFVGAFGLLGQLLAVALLFVIPVIPVVYLFLDRENQSQPAGFEQ</sequence>
<dbReference type="Proteomes" id="UP000223982">
    <property type="component" value="Unassembled WGS sequence"/>
</dbReference>
<accession>A0AA44U5P9</accession>
<keyword evidence="1" id="KW-0812">Transmembrane</keyword>
<protein>
    <submittedName>
        <fullName evidence="2">Uncharacterized protein</fullName>
    </submittedName>
</protein>
<dbReference type="KEGG" id="cacn:RN83_01060"/>
<reference evidence="2 3" key="1">
    <citation type="submission" date="2017-02" db="EMBL/GenBank/DDBJ databases">
        <title>Prevalence of linear plasmids in Propionibacterium acnes isolates obtained from cancerous prostatic tissue.</title>
        <authorList>
            <person name="Davidsson S."/>
            <person name="Bruggemann H."/>
        </authorList>
    </citation>
    <scope>NUCLEOTIDE SEQUENCE [LARGE SCALE GENOMIC DNA]</scope>
    <source>
        <strain evidence="2 3">09-9</strain>
    </source>
</reference>
<evidence type="ECO:0000313" key="3">
    <source>
        <dbReference type="Proteomes" id="UP000223982"/>
    </source>
</evidence>
<dbReference type="EMBL" id="LKVB01000002">
    <property type="protein sequence ID" value="PHJ28031.1"/>
    <property type="molecule type" value="Genomic_DNA"/>
</dbReference>
<gene>
    <name evidence="2" type="ORF">APS60_00630</name>
</gene>